<sequence length="114" mass="12726">MYFLFAHGKTCAQHICHGAFIVRERTAVRAEQSIRSAKPFIRISDFRRPAPKFGGATIVSKNETVPVTKINGKRQLFEQPPGHFEGLFLVTQTKGDAGCVRDRIHDRGGHCFAS</sequence>
<proteinExistence type="predicted"/>
<dbReference type="EMBL" id="LJYG01000110">
    <property type="protein sequence ID" value="KRQ02379.1"/>
    <property type="molecule type" value="Genomic_DNA"/>
</dbReference>
<evidence type="ECO:0000313" key="2">
    <source>
        <dbReference type="Proteomes" id="UP000051936"/>
    </source>
</evidence>
<comment type="caution">
    <text evidence="1">The sequence shown here is derived from an EMBL/GenBank/DDBJ whole genome shotgun (WGS) entry which is preliminary data.</text>
</comment>
<gene>
    <name evidence="1" type="ORF">AOQ71_34695</name>
</gene>
<protein>
    <submittedName>
        <fullName evidence="1">Uncharacterized protein</fullName>
    </submittedName>
</protein>
<reference evidence="1 2" key="1">
    <citation type="submission" date="2015-09" db="EMBL/GenBank/DDBJ databases">
        <title>Draft Genome Sequence of Bradyrhizobium manausense Strain BR 3351T, a Novel Symbiotic Nitrogen-Fixing Alphaproteobacterium Isolated from Brazilian Amazon Rain Forest.</title>
        <authorList>
            <person name="De Araujo J.L."/>
            <person name="Zilli J.E."/>
        </authorList>
    </citation>
    <scope>NUCLEOTIDE SEQUENCE [LARGE SCALE GENOMIC DNA]</scope>
    <source>
        <strain evidence="1 2">BR3351</strain>
    </source>
</reference>
<accession>A0A0R3CXR1</accession>
<name>A0A0R3CXR1_9BRAD</name>
<organism evidence="1 2">
    <name type="scientific">Bradyrhizobium manausense</name>
    <dbReference type="NCBI Taxonomy" id="989370"/>
    <lineage>
        <taxon>Bacteria</taxon>
        <taxon>Pseudomonadati</taxon>
        <taxon>Pseudomonadota</taxon>
        <taxon>Alphaproteobacteria</taxon>
        <taxon>Hyphomicrobiales</taxon>
        <taxon>Nitrobacteraceae</taxon>
        <taxon>Bradyrhizobium</taxon>
    </lineage>
</organism>
<dbReference type="Proteomes" id="UP000051936">
    <property type="component" value="Unassembled WGS sequence"/>
</dbReference>
<keyword evidence="2" id="KW-1185">Reference proteome</keyword>
<evidence type="ECO:0000313" key="1">
    <source>
        <dbReference type="EMBL" id="KRQ02379.1"/>
    </source>
</evidence>
<dbReference type="AlphaFoldDB" id="A0A0R3CXR1"/>